<feature type="region of interest" description="Disordered" evidence="20">
    <location>
        <begin position="713"/>
        <end position="737"/>
    </location>
</feature>
<evidence type="ECO:0000256" key="7">
    <source>
        <dbReference type="ARBA" id="ARBA00022816"/>
    </source>
</evidence>
<evidence type="ECO:0000256" key="12">
    <source>
        <dbReference type="ARBA" id="ARBA00023132"/>
    </source>
</evidence>
<keyword evidence="5" id="KW-0479">Metal-binding</keyword>
<dbReference type="PROSITE" id="PS50199">
    <property type="entry name" value="ZF_RANBP2_2"/>
    <property type="match status" value="4"/>
</dbReference>
<evidence type="ECO:0000256" key="17">
    <source>
        <dbReference type="ARBA" id="ARBA00078197"/>
    </source>
</evidence>
<name>A0ABN9LTR5_9NEOB</name>
<evidence type="ECO:0000256" key="1">
    <source>
        <dbReference type="ARBA" id="ARBA00001947"/>
    </source>
</evidence>
<protein>
    <recommendedName>
        <fullName evidence="16">Nuclear pore complex protein Nup153</fullName>
    </recommendedName>
    <alternativeName>
        <fullName evidence="18">153 kDa nucleoporin</fullName>
    </alternativeName>
    <alternativeName>
        <fullName evidence="17">Nucleoporin Nup153</fullName>
    </alternativeName>
</protein>
<keyword evidence="10" id="KW-0811">Translocation</keyword>
<feature type="region of interest" description="Disordered" evidence="20">
    <location>
        <begin position="469"/>
        <end position="488"/>
    </location>
</feature>
<proteinExistence type="inferred from homology"/>
<evidence type="ECO:0000259" key="21">
    <source>
        <dbReference type="PROSITE" id="PS50199"/>
    </source>
</evidence>
<dbReference type="InterPro" id="IPR025574">
    <property type="entry name" value="Nucleoporin_FG_rpt"/>
</dbReference>
<keyword evidence="12" id="KW-0906">Nuclear pore complex</keyword>
<keyword evidence="9" id="KW-0653">Protein transport</keyword>
<keyword evidence="7" id="KW-0509">mRNA transport</keyword>
<evidence type="ECO:0000313" key="22">
    <source>
        <dbReference type="EMBL" id="CAJ0950542.1"/>
    </source>
</evidence>
<feature type="compositionally biased region" description="Low complexity" evidence="20">
    <location>
        <begin position="411"/>
        <end position="434"/>
    </location>
</feature>
<feature type="domain" description="RanBP2-type" evidence="21">
    <location>
        <begin position="512"/>
        <end position="541"/>
    </location>
</feature>
<dbReference type="PANTHER" id="PTHR23193">
    <property type="entry name" value="NUCLEAR PORE COMPLEX PROTEIN NUP"/>
    <property type="match status" value="1"/>
</dbReference>
<feature type="domain" description="RanBP2-type" evidence="21">
    <location>
        <begin position="662"/>
        <end position="691"/>
    </location>
</feature>
<feature type="compositionally biased region" description="Polar residues" evidence="20">
    <location>
        <begin position="719"/>
        <end position="736"/>
    </location>
</feature>
<dbReference type="SMART" id="SM00547">
    <property type="entry name" value="ZnF_RBZ"/>
    <property type="match status" value="4"/>
</dbReference>
<evidence type="ECO:0000256" key="10">
    <source>
        <dbReference type="ARBA" id="ARBA00023010"/>
    </source>
</evidence>
<dbReference type="Pfam" id="PF13634">
    <property type="entry name" value="Nucleoporin_FG"/>
    <property type="match status" value="3"/>
</dbReference>
<evidence type="ECO:0000256" key="11">
    <source>
        <dbReference type="ARBA" id="ARBA00023125"/>
    </source>
</evidence>
<feature type="compositionally biased region" description="Basic residues" evidence="20">
    <location>
        <begin position="1437"/>
        <end position="1446"/>
    </location>
</feature>
<comment type="similarity">
    <text evidence="15">Belongs to the NUP153 family.</text>
</comment>
<dbReference type="InterPro" id="IPR001876">
    <property type="entry name" value="Znf_RanBP2"/>
</dbReference>
<dbReference type="InterPro" id="IPR036443">
    <property type="entry name" value="Znf_RanBP2_sf"/>
</dbReference>
<feature type="region of interest" description="Disordered" evidence="20">
    <location>
        <begin position="843"/>
        <end position="862"/>
    </location>
</feature>
<dbReference type="Pfam" id="PF08604">
    <property type="entry name" value="Nup153"/>
    <property type="match status" value="2"/>
</dbReference>
<evidence type="ECO:0000256" key="14">
    <source>
        <dbReference type="ARBA" id="ARBA00023242"/>
    </source>
</evidence>
<feature type="compositionally biased region" description="Low complexity" evidence="20">
    <location>
        <begin position="775"/>
        <end position="787"/>
    </location>
</feature>
<keyword evidence="14" id="KW-0539">Nucleus</keyword>
<evidence type="ECO:0000256" key="15">
    <source>
        <dbReference type="ARBA" id="ARBA00060842"/>
    </source>
</evidence>
<feature type="compositionally biased region" description="Polar residues" evidence="20">
    <location>
        <begin position="801"/>
        <end position="817"/>
    </location>
</feature>
<reference evidence="22" key="1">
    <citation type="submission" date="2023-07" db="EMBL/GenBank/DDBJ databases">
        <authorList>
            <person name="Stuckert A."/>
        </authorList>
    </citation>
    <scope>NUCLEOTIDE SEQUENCE</scope>
</reference>
<dbReference type="Proteomes" id="UP001176940">
    <property type="component" value="Unassembled WGS sequence"/>
</dbReference>
<feature type="compositionally biased region" description="Low complexity" evidence="20">
    <location>
        <begin position="974"/>
        <end position="984"/>
    </location>
</feature>
<dbReference type="InterPro" id="IPR013913">
    <property type="entry name" value="Nup153_N"/>
</dbReference>
<feature type="region of interest" description="Disordered" evidence="20">
    <location>
        <begin position="1422"/>
        <end position="1446"/>
    </location>
</feature>
<comment type="caution">
    <text evidence="22">The sequence shown here is derived from an EMBL/GenBank/DDBJ whole genome shotgun (WGS) entry which is preliminary data.</text>
</comment>
<feature type="compositionally biased region" description="Polar residues" evidence="20">
    <location>
        <begin position="357"/>
        <end position="379"/>
    </location>
</feature>
<evidence type="ECO:0000256" key="3">
    <source>
        <dbReference type="ARBA" id="ARBA00004567"/>
    </source>
</evidence>
<comment type="cofactor">
    <cofactor evidence="1">
        <name>Zn(2+)</name>
        <dbReference type="ChEBI" id="CHEBI:29105"/>
    </cofactor>
</comment>
<dbReference type="Gene3D" id="4.10.1060.10">
    <property type="entry name" value="Zinc finger, RanBP2-type"/>
    <property type="match status" value="4"/>
</dbReference>
<feature type="region of interest" description="Disordered" evidence="20">
    <location>
        <begin position="957"/>
        <end position="1033"/>
    </location>
</feature>
<evidence type="ECO:0000256" key="8">
    <source>
        <dbReference type="ARBA" id="ARBA00022833"/>
    </source>
</evidence>
<evidence type="ECO:0000256" key="18">
    <source>
        <dbReference type="ARBA" id="ARBA00079437"/>
    </source>
</evidence>
<feature type="region of interest" description="Disordered" evidence="20">
    <location>
        <begin position="357"/>
        <end position="385"/>
    </location>
</feature>
<evidence type="ECO:0000256" key="4">
    <source>
        <dbReference type="ARBA" id="ARBA00022448"/>
    </source>
</evidence>
<evidence type="ECO:0000256" key="6">
    <source>
        <dbReference type="ARBA" id="ARBA00022771"/>
    </source>
</evidence>
<feature type="region of interest" description="Disordered" evidence="20">
    <location>
        <begin position="409"/>
        <end position="439"/>
    </location>
</feature>
<keyword evidence="4" id="KW-0813">Transport</keyword>
<keyword evidence="13" id="KW-0472">Membrane</keyword>
<organism evidence="22 23">
    <name type="scientific">Ranitomeya imitator</name>
    <name type="common">mimic poison frog</name>
    <dbReference type="NCBI Taxonomy" id="111125"/>
    <lineage>
        <taxon>Eukaryota</taxon>
        <taxon>Metazoa</taxon>
        <taxon>Chordata</taxon>
        <taxon>Craniata</taxon>
        <taxon>Vertebrata</taxon>
        <taxon>Euteleostomi</taxon>
        <taxon>Amphibia</taxon>
        <taxon>Batrachia</taxon>
        <taxon>Anura</taxon>
        <taxon>Neobatrachia</taxon>
        <taxon>Hyloidea</taxon>
        <taxon>Dendrobatidae</taxon>
        <taxon>Dendrobatinae</taxon>
        <taxon>Ranitomeya</taxon>
    </lineage>
</organism>
<keyword evidence="8" id="KW-0862">Zinc</keyword>
<evidence type="ECO:0000256" key="5">
    <source>
        <dbReference type="ARBA" id="ARBA00022723"/>
    </source>
</evidence>
<gene>
    <name evidence="22" type="ORF">RIMI_LOCUS13070277</name>
</gene>
<feature type="domain" description="RanBP2-type" evidence="21">
    <location>
        <begin position="581"/>
        <end position="610"/>
    </location>
</feature>
<accession>A0ABN9LTR5</accession>
<evidence type="ECO:0000256" key="13">
    <source>
        <dbReference type="ARBA" id="ARBA00023136"/>
    </source>
</evidence>
<evidence type="ECO:0000256" key="20">
    <source>
        <dbReference type="SAM" id="MobiDB-lite"/>
    </source>
</evidence>
<comment type="subcellular location">
    <subcellularLocation>
        <location evidence="2">Nucleus membrane</location>
    </subcellularLocation>
    <subcellularLocation>
        <location evidence="3">Nucleus</location>
        <location evidence="3">Nuclear pore complex</location>
    </subcellularLocation>
</comment>
<sequence>MTRCTRPSGLRFAMRPGPAVTSQSHDRDVTKVLVAQHLWNRTAVCSAEEIGTSEVNLLSGRVFASFGGYNDLLINVYPTVEASYPPVKKLVTPKSVSVSANASLYIKPSLTSSSIANASSRRTQGSDKHKAHRAFAVLALVPGSVLRLCGQCGQPVPESPPRTVLCIMHSVGLGFLGMRTVLLRRSPGPPPFSVAGIYSVSLLAAAAYTPTVICVPPNEGFKKEILRVSYPKFSTPDLNGFVSGRGGGKMMREKGSHYTSKSPDEEVVAPDLPPISLPISTTALPKISFGLQVKTTPPPAAVSKSVFSTAQATNSTSNPSFTFSSPIVKSTESNAQSPGSSVGFTFSVPATKVSSFSSQTNKKSATSSPVPVGLNSNNVKKPEEEYSGFCKPAKTLKEGSVLDILKSPGFSTSAGSQQTTTTLTPSKSTSSPLGRSSATFGDSRKQALGIWYCTMCSLDNRASDSKCASCGTPKELPAGDPKESAASIPSATVKNTLTLTSVQGFGEHLKKAPGTWDCDTCLVQNKPESTKCIACETPKPGTEAKAALLLLPTAKSDKPKVPADSGLTSASLKFEELARKPIGSWECDVCLVQNKAEDGKCIACTTPKPGFTGYCKRYGNCCGPAAAKSSRFHGTSAPASTLTTSAPAPQNVLGLLEQFKKPAGAWDCDVCLVNNKAEDVKCVACQNAKPGSKVELPGFGTLSGSSESTLPTIKFGLPSSASSGEPKSNASTDSLTSKSGGFSFPKFSGEIKFGLSSSPSKSVDEKKDTGFTFKTPSSTNNSGSTSNLFAFGKPAEKDTTAKLSGDNSFGSAPSATASTPKPETSESTSSTDKSNLAVSFGFKEPEAKNNETPVASGFAFGKTEQKDTTSPFVFGKKDEKSETGTTAISVFGTKNEGEQPKQFVFGKPEAAKADAPASVAFSFGVPNATEKKDSDQTAKPVFSFGLSTPATGTTKPFGFGFSNNGSSTAPPPSSIGSSGSAFGSVQQPSSTQAGSSGIFGSAVQSGSTSASGGFGTTTPASAPTSTGFSTPAALPAPTASSSLLGSATALNTPTNSSTIFGSAAPSVAAPSSSSVFGSAAPVNATSASSVFGSAAPVNTTSASSVFGSAAPVNTTSASSVFGSAAPVNTTSASSVFGSAAPVNTTSASSVFGSAAPVNTTSASSVFGSAAPVNTTSASSVFGAAASTNTSASSSTLFGNSSLSTNSSSSPFVFGQSATTASATLFGNPNECKSSFVFSGQESQSAVTSTSTAPAAAAPFVFGAGAQSTTQAAPSFNFTGANTSSATGTNSTPFIFGAAAAPAAAANPVPAFGKPAGQTNAAPAFGSSTSSTLFPSTSQNVPAFGSLASNVQTPVFGQQNSQPAFGSNTAPPSGPGFQFGSSNFNFTPGSSPGVFQFGVNPAAAPAQPANSGFVFNQPPAFNMGANGRASTPSAISNRKMKTARRRK</sequence>
<feature type="domain" description="RanBP2-type" evidence="21">
    <location>
        <begin position="447"/>
        <end position="476"/>
    </location>
</feature>
<dbReference type="PANTHER" id="PTHR23193:SF23">
    <property type="entry name" value="NUCLEAR PORE COMPLEX PROTEIN NUP153"/>
    <property type="match status" value="1"/>
</dbReference>
<feature type="compositionally biased region" description="Low complexity" evidence="20">
    <location>
        <begin position="818"/>
        <end position="834"/>
    </location>
</feature>
<dbReference type="SUPFAM" id="SSF90209">
    <property type="entry name" value="Ran binding protein zinc finger-like"/>
    <property type="match status" value="3"/>
</dbReference>
<evidence type="ECO:0000256" key="19">
    <source>
        <dbReference type="PROSITE-ProRule" id="PRU00322"/>
    </source>
</evidence>
<keyword evidence="6 19" id="KW-0863">Zinc-finger</keyword>
<evidence type="ECO:0000256" key="9">
    <source>
        <dbReference type="ARBA" id="ARBA00022927"/>
    </source>
</evidence>
<evidence type="ECO:0000256" key="2">
    <source>
        <dbReference type="ARBA" id="ARBA00004126"/>
    </source>
</evidence>
<feature type="compositionally biased region" description="Polar residues" evidence="20">
    <location>
        <begin position="985"/>
        <end position="995"/>
    </location>
</feature>
<feature type="region of interest" description="Disordered" evidence="20">
    <location>
        <begin position="244"/>
        <end position="266"/>
    </location>
</feature>
<keyword evidence="11" id="KW-0238">DNA-binding</keyword>
<dbReference type="InterPro" id="IPR026054">
    <property type="entry name" value="Nucleoporin"/>
</dbReference>
<feature type="region of interest" description="Disordered" evidence="20">
    <location>
        <begin position="755"/>
        <end position="835"/>
    </location>
</feature>
<dbReference type="Pfam" id="PF00641">
    <property type="entry name" value="Zn_ribbon_RanBP"/>
    <property type="match status" value="4"/>
</dbReference>
<evidence type="ECO:0000256" key="16">
    <source>
        <dbReference type="ARBA" id="ARBA00068609"/>
    </source>
</evidence>
<dbReference type="EMBL" id="CAUEEQ010031873">
    <property type="protein sequence ID" value="CAJ0950542.1"/>
    <property type="molecule type" value="Genomic_DNA"/>
</dbReference>
<keyword evidence="23" id="KW-1185">Reference proteome</keyword>
<evidence type="ECO:0000313" key="23">
    <source>
        <dbReference type="Proteomes" id="UP001176940"/>
    </source>
</evidence>
<feature type="compositionally biased region" description="Low complexity" evidence="20">
    <location>
        <begin position="1005"/>
        <end position="1033"/>
    </location>
</feature>
<dbReference type="PROSITE" id="PS01358">
    <property type="entry name" value="ZF_RANBP2_1"/>
    <property type="match status" value="4"/>
</dbReference>